<comment type="catalytic activity">
    <reaction evidence="8 12">
        <text>L-arginine + H2O = urea + L-ornithine</text>
        <dbReference type="Rhea" id="RHEA:20569"/>
        <dbReference type="ChEBI" id="CHEBI:15377"/>
        <dbReference type="ChEBI" id="CHEBI:16199"/>
        <dbReference type="ChEBI" id="CHEBI:32682"/>
        <dbReference type="ChEBI" id="CHEBI:46911"/>
        <dbReference type="EC" id="3.5.3.1"/>
    </reaction>
</comment>
<evidence type="ECO:0000313" key="15">
    <source>
        <dbReference type="Proteomes" id="UP000013827"/>
    </source>
</evidence>
<dbReference type="InterPro" id="IPR014033">
    <property type="entry name" value="Arginase"/>
</dbReference>
<evidence type="ECO:0000256" key="8">
    <source>
        <dbReference type="ARBA" id="ARBA00047391"/>
    </source>
</evidence>
<dbReference type="Proteomes" id="UP000013827">
    <property type="component" value="Unassembled WGS sequence"/>
</dbReference>
<dbReference type="PROSITE" id="PS51409">
    <property type="entry name" value="ARGINASE_2"/>
    <property type="match status" value="1"/>
</dbReference>
<dbReference type="GO" id="GO:0005829">
    <property type="term" value="C:cytosol"/>
    <property type="evidence" value="ECO:0007669"/>
    <property type="project" value="TreeGrafter"/>
</dbReference>
<dbReference type="GeneID" id="17273894"/>
<dbReference type="NCBIfam" id="TIGR01229">
    <property type="entry name" value="rocF_arginase"/>
    <property type="match status" value="1"/>
</dbReference>
<comment type="cofactor">
    <cofactor evidence="9 12">
        <name>Mn(2+)</name>
        <dbReference type="ChEBI" id="CHEBI:29035"/>
    </cofactor>
    <text evidence="9 12">Binds 2 manganese ions per subunit.</text>
</comment>
<dbReference type="EC" id="3.5.3.1" evidence="2 12"/>
<evidence type="ECO:0000256" key="7">
    <source>
        <dbReference type="ARBA" id="ARBA00023211"/>
    </source>
</evidence>
<dbReference type="RefSeq" id="XP_005781036.1">
    <property type="nucleotide sequence ID" value="XM_005780979.1"/>
</dbReference>
<dbReference type="GO" id="GO:0006525">
    <property type="term" value="P:arginine metabolic process"/>
    <property type="evidence" value="ECO:0007669"/>
    <property type="project" value="UniProtKB-KW"/>
</dbReference>
<keyword evidence="4 12" id="KW-0056">Arginine metabolism</keyword>
<keyword evidence="5 9" id="KW-0479">Metal-binding</keyword>
<dbReference type="PaxDb" id="2903-EOD28607"/>
<keyword evidence="7 9" id="KW-0464">Manganese</keyword>
<dbReference type="GO" id="GO:0004053">
    <property type="term" value="F:arginase activity"/>
    <property type="evidence" value="ECO:0007669"/>
    <property type="project" value="UniProtKB-EC"/>
</dbReference>
<dbReference type="PANTHER" id="PTHR43782:SF3">
    <property type="entry name" value="ARGINASE"/>
    <property type="match status" value="1"/>
</dbReference>
<evidence type="ECO:0000256" key="2">
    <source>
        <dbReference type="ARBA" id="ARBA00012168"/>
    </source>
</evidence>
<reference evidence="15" key="1">
    <citation type="journal article" date="2013" name="Nature">
        <title>Pan genome of the phytoplankton Emiliania underpins its global distribution.</title>
        <authorList>
            <person name="Read B.A."/>
            <person name="Kegel J."/>
            <person name="Klute M.J."/>
            <person name="Kuo A."/>
            <person name="Lefebvre S.C."/>
            <person name="Maumus F."/>
            <person name="Mayer C."/>
            <person name="Miller J."/>
            <person name="Monier A."/>
            <person name="Salamov A."/>
            <person name="Young J."/>
            <person name="Aguilar M."/>
            <person name="Claverie J.M."/>
            <person name="Frickenhaus S."/>
            <person name="Gonzalez K."/>
            <person name="Herman E.K."/>
            <person name="Lin Y.C."/>
            <person name="Napier J."/>
            <person name="Ogata H."/>
            <person name="Sarno A.F."/>
            <person name="Shmutz J."/>
            <person name="Schroeder D."/>
            <person name="de Vargas C."/>
            <person name="Verret F."/>
            <person name="von Dassow P."/>
            <person name="Valentin K."/>
            <person name="Van de Peer Y."/>
            <person name="Wheeler G."/>
            <person name="Dacks J.B."/>
            <person name="Delwiche C.F."/>
            <person name="Dyhrman S.T."/>
            <person name="Glockner G."/>
            <person name="John U."/>
            <person name="Richards T."/>
            <person name="Worden A.Z."/>
            <person name="Zhang X."/>
            <person name="Grigoriev I.V."/>
            <person name="Allen A.E."/>
            <person name="Bidle K."/>
            <person name="Borodovsky M."/>
            <person name="Bowler C."/>
            <person name="Brownlee C."/>
            <person name="Cock J.M."/>
            <person name="Elias M."/>
            <person name="Gladyshev V.N."/>
            <person name="Groth M."/>
            <person name="Guda C."/>
            <person name="Hadaegh A."/>
            <person name="Iglesias-Rodriguez M.D."/>
            <person name="Jenkins J."/>
            <person name="Jones B.M."/>
            <person name="Lawson T."/>
            <person name="Leese F."/>
            <person name="Lindquist E."/>
            <person name="Lobanov A."/>
            <person name="Lomsadze A."/>
            <person name="Malik S.B."/>
            <person name="Marsh M.E."/>
            <person name="Mackinder L."/>
            <person name="Mock T."/>
            <person name="Mueller-Roeber B."/>
            <person name="Pagarete A."/>
            <person name="Parker M."/>
            <person name="Probert I."/>
            <person name="Quesneville H."/>
            <person name="Raines C."/>
            <person name="Rensing S.A."/>
            <person name="Riano-Pachon D.M."/>
            <person name="Richier S."/>
            <person name="Rokitta S."/>
            <person name="Shiraiwa Y."/>
            <person name="Soanes D.M."/>
            <person name="van der Giezen M."/>
            <person name="Wahlund T.M."/>
            <person name="Williams B."/>
            <person name="Wilson W."/>
            <person name="Wolfe G."/>
            <person name="Wurch L.L."/>
        </authorList>
    </citation>
    <scope>NUCLEOTIDE SEQUENCE</scope>
</reference>
<feature type="region of interest" description="Disordered" evidence="13">
    <location>
        <begin position="255"/>
        <end position="274"/>
    </location>
</feature>
<evidence type="ECO:0000313" key="14">
    <source>
        <dbReference type="EnsemblProtists" id="EOD28607"/>
    </source>
</evidence>
<dbReference type="PROSITE" id="PS01053">
    <property type="entry name" value="ARGINASE_1"/>
    <property type="match status" value="1"/>
</dbReference>
<evidence type="ECO:0000256" key="10">
    <source>
        <dbReference type="PROSITE-ProRule" id="PRU00742"/>
    </source>
</evidence>
<comment type="pathway">
    <text evidence="1">Nitrogen metabolism; urea cycle; L-ornithine and urea from L-arginine: step 1/1.</text>
</comment>
<protein>
    <recommendedName>
        <fullName evidence="3 12">Arginase</fullName>
        <ecNumber evidence="2 12">3.5.3.1</ecNumber>
    </recommendedName>
</protein>
<dbReference type="CDD" id="cd09989">
    <property type="entry name" value="Arginase"/>
    <property type="match status" value="1"/>
</dbReference>
<keyword evidence="15" id="KW-1185">Reference proteome</keyword>
<evidence type="ECO:0000256" key="13">
    <source>
        <dbReference type="SAM" id="MobiDB-lite"/>
    </source>
</evidence>
<evidence type="ECO:0000256" key="6">
    <source>
        <dbReference type="ARBA" id="ARBA00022801"/>
    </source>
</evidence>
<dbReference type="PIRSF" id="PIRSF036979">
    <property type="entry name" value="Arginase"/>
    <property type="match status" value="1"/>
</dbReference>
<dbReference type="InterPro" id="IPR020855">
    <property type="entry name" value="Ureohydrolase_Mn_BS"/>
</dbReference>
<proteinExistence type="inferred from homology"/>
<feature type="binding site" evidence="9">
    <location>
        <position position="206"/>
    </location>
    <ligand>
        <name>Mn(2+)</name>
        <dbReference type="ChEBI" id="CHEBI:29035"/>
        <label>1</label>
    </ligand>
</feature>
<feature type="binding site" evidence="9">
    <location>
        <position position="77"/>
    </location>
    <ligand>
        <name>Mn(2+)</name>
        <dbReference type="ChEBI" id="CHEBI:29035"/>
        <label>1</label>
    </ligand>
</feature>
<evidence type="ECO:0000256" key="11">
    <source>
        <dbReference type="RuleBase" id="RU003684"/>
    </source>
</evidence>
<dbReference type="Gene3D" id="3.40.800.10">
    <property type="entry name" value="Ureohydrolase domain"/>
    <property type="match status" value="1"/>
</dbReference>
<evidence type="ECO:0000256" key="3">
    <source>
        <dbReference type="ARBA" id="ARBA00018123"/>
    </source>
</evidence>
<feature type="binding site" evidence="9">
    <location>
        <position position="98"/>
    </location>
    <ligand>
        <name>Mn(2+)</name>
        <dbReference type="ChEBI" id="CHEBI:29035"/>
        <label>1</label>
    </ligand>
</feature>
<dbReference type="GO" id="GO:0030145">
    <property type="term" value="F:manganese ion binding"/>
    <property type="evidence" value="ECO:0007669"/>
    <property type="project" value="TreeGrafter"/>
</dbReference>
<sequence length="293" mass="31710">MRTIRFIGAPFCEGQNLDGADLGPTALREAGLQPLAEMLGWSWEDAGDLDFAAALEEEAEPPPKEEGRFALTCGGDHSIAAGSICALVYPDLGVIWIDAHADANTPRTSPSAHYHGMPAAHLLGWFDNGIDGFEWFEPGCLSENRLAYIGLRDIDAEEGRMLRASNVHVFTMREVDKHGIAKVMEMALSAIDPNGFRPLHLSLDIDAVDPHFAPGTGTAARGGLSYREIHYIAEEMAETRRLVGMDLVEINPGLDEAPQRSSMHGDDPNLKPCSPTVQLGVEVALSALGKRIM</sequence>
<name>A0A0D3JYM2_EMIH1</name>
<dbReference type="KEGG" id="ehx:EMIHUDRAFT_573947"/>
<dbReference type="GO" id="GO:0005634">
    <property type="term" value="C:nucleus"/>
    <property type="evidence" value="ECO:0007669"/>
    <property type="project" value="TreeGrafter"/>
</dbReference>
<dbReference type="EnsemblProtists" id="EOD28607">
    <property type="protein sequence ID" value="EOD28607"/>
    <property type="gene ID" value="EMIHUDRAFT_573947"/>
</dbReference>
<dbReference type="STRING" id="2903.R1D0R8"/>
<keyword evidence="6 11" id="KW-0378">Hydrolase</keyword>
<dbReference type="PRINTS" id="PR00116">
    <property type="entry name" value="ARGINASE"/>
</dbReference>
<evidence type="ECO:0000256" key="1">
    <source>
        <dbReference type="ARBA" id="ARBA00005098"/>
    </source>
</evidence>
<dbReference type="InterPro" id="IPR023696">
    <property type="entry name" value="Ureohydrolase_dom_sf"/>
</dbReference>
<dbReference type="SUPFAM" id="SSF52768">
    <property type="entry name" value="Arginase/deacetylase"/>
    <property type="match status" value="1"/>
</dbReference>
<feature type="binding site" evidence="9">
    <location>
        <position position="204"/>
    </location>
    <ligand>
        <name>Mn(2+)</name>
        <dbReference type="ChEBI" id="CHEBI:29035"/>
        <label>1</label>
    </ligand>
</feature>
<organism evidence="14 15">
    <name type="scientific">Emiliania huxleyi (strain CCMP1516)</name>
    <dbReference type="NCBI Taxonomy" id="280463"/>
    <lineage>
        <taxon>Eukaryota</taxon>
        <taxon>Haptista</taxon>
        <taxon>Haptophyta</taxon>
        <taxon>Prymnesiophyceae</taxon>
        <taxon>Isochrysidales</taxon>
        <taxon>Noelaerhabdaceae</taxon>
        <taxon>Emiliania</taxon>
    </lineage>
</organism>
<feature type="binding site" evidence="9">
    <location>
        <position position="100"/>
    </location>
    <ligand>
        <name>Mn(2+)</name>
        <dbReference type="ChEBI" id="CHEBI:29035"/>
        <label>1</label>
    </ligand>
</feature>
<dbReference type="HOGENOM" id="CLU_039478_6_1_1"/>
<accession>A0A0D3JYM2</accession>
<dbReference type="AlphaFoldDB" id="A0A0D3JYM2"/>
<dbReference type="eggNOG" id="KOG2965">
    <property type="taxonomic scope" value="Eukaryota"/>
</dbReference>
<evidence type="ECO:0000256" key="5">
    <source>
        <dbReference type="ARBA" id="ARBA00022723"/>
    </source>
</evidence>
<dbReference type="FunFam" id="3.40.800.10:FF:000012">
    <property type="entry name" value="Arginase"/>
    <property type="match status" value="1"/>
</dbReference>
<feature type="binding site" evidence="9">
    <location>
        <position position="102"/>
    </location>
    <ligand>
        <name>Mn(2+)</name>
        <dbReference type="ChEBI" id="CHEBI:29035"/>
        <label>1</label>
    </ligand>
</feature>
<reference evidence="14" key="2">
    <citation type="submission" date="2024-10" db="UniProtKB">
        <authorList>
            <consortium name="EnsemblProtists"/>
        </authorList>
    </citation>
    <scope>IDENTIFICATION</scope>
</reference>
<dbReference type="Pfam" id="PF00491">
    <property type="entry name" value="Arginase"/>
    <property type="match status" value="1"/>
</dbReference>
<evidence type="ECO:0000256" key="9">
    <source>
        <dbReference type="PIRSR" id="PIRSR036979-1"/>
    </source>
</evidence>
<dbReference type="InterPro" id="IPR006035">
    <property type="entry name" value="Ureohydrolase"/>
</dbReference>
<dbReference type="PANTHER" id="PTHR43782">
    <property type="entry name" value="ARGINASE"/>
    <property type="match status" value="1"/>
</dbReference>
<comment type="similarity">
    <text evidence="10 11">Belongs to the arginase family.</text>
</comment>
<evidence type="ECO:0000256" key="12">
    <source>
        <dbReference type="RuleBase" id="RU361159"/>
    </source>
</evidence>
<evidence type="ECO:0000256" key="4">
    <source>
        <dbReference type="ARBA" id="ARBA00022503"/>
    </source>
</evidence>
<dbReference type="UniPathway" id="UPA00158">
    <property type="reaction ID" value="UER00270"/>
</dbReference>